<evidence type="ECO:0000256" key="2">
    <source>
        <dbReference type="ARBA" id="ARBA00022723"/>
    </source>
</evidence>
<dbReference type="InterPro" id="IPR029068">
    <property type="entry name" value="Glyas_Bleomycin-R_OHBP_Dase"/>
</dbReference>
<dbReference type="CDD" id="cd07267">
    <property type="entry name" value="THT_Oxygenase_N"/>
    <property type="match status" value="1"/>
</dbReference>
<dbReference type="InterPro" id="IPR051013">
    <property type="entry name" value="MBL_superfamily_lactonases"/>
</dbReference>
<dbReference type="FunFam" id="3.10.180.10:FF:000039">
    <property type="entry name" value="Trihydroxytoluene oxygenase (AFU_orthologue AFUA_8G02470)"/>
    <property type="match status" value="1"/>
</dbReference>
<dbReference type="Gene3D" id="3.10.180.10">
    <property type="entry name" value="2,3-Dihydroxybiphenyl 1,2-Dioxygenase, domain 1"/>
    <property type="match status" value="2"/>
</dbReference>
<feature type="domain" description="VOC" evidence="6">
    <location>
        <begin position="436"/>
        <end position="563"/>
    </location>
</feature>
<organism evidence="7 8">
    <name type="scientific">Phaeosphaeria nodorum (strain SN15 / ATCC MYA-4574 / FGSC 10173)</name>
    <name type="common">Glume blotch fungus</name>
    <name type="synonym">Parastagonospora nodorum</name>
    <dbReference type="NCBI Taxonomy" id="321614"/>
    <lineage>
        <taxon>Eukaryota</taxon>
        <taxon>Fungi</taxon>
        <taxon>Dikarya</taxon>
        <taxon>Ascomycota</taxon>
        <taxon>Pezizomycotina</taxon>
        <taxon>Dothideomycetes</taxon>
        <taxon>Pleosporomycetidae</taxon>
        <taxon>Pleosporales</taxon>
        <taxon>Pleosporineae</taxon>
        <taxon>Phaeosphaeriaceae</taxon>
        <taxon>Parastagonospora</taxon>
    </lineage>
</organism>
<protein>
    <recommendedName>
        <fullName evidence="6">VOC domain-containing protein</fullName>
    </recommendedName>
</protein>
<dbReference type="AlphaFoldDB" id="A0A7U2ER31"/>
<dbReference type="SUPFAM" id="SSF54593">
    <property type="entry name" value="Glyoxalase/Bleomycin resistance protein/Dihydroxybiphenyl dioxygenase"/>
    <property type="match status" value="1"/>
</dbReference>
<dbReference type="PANTHER" id="PTHR42978">
    <property type="entry name" value="QUORUM-QUENCHING LACTONASE YTNP-RELATED-RELATED"/>
    <property type="match status" value="1"/>
</dbReference>
<accession>A0A7U2ER31</accession>
<dbReference type="SUPFAM" id="SSF56281">
    <property type="entry name" value="Metallo-hydrolase/oxidoreductase"/>
    <property type="match status" value="1"/>
</dbReference>
<keyword evidence="2" id="KW-0479">Metal-binding</keyword>
<sequence>MSASSKNAFYNVATKTDTGVYMPTYLQFDLNWKPFHDEGFELAKGLIIRYCPGHTPGLSILQVNMKDSGAWIFTTDQYIVKENYDSLANQRWFTRDHAAWSRSNQMIHSLQKLTNAKLILGRDREVLLQYKLAPEFYTQSPIHLSADLLISISMIQGGQVTRRNPSYSRRGGRHATLSGEPLLPPTTEIRHRCHQTRYMLAVWNLDLCAASARSVRRNQGAGQGSAPVSTASIRTYYDGEYLETENDRPGRTHMRTTLNLCRTSEPSNRPIAPDDPRIALTSTAFVIYNHTNLSAARQFLLDFGLEPARESQDGKVLFFKGYGTEPFIYIARQSSSNTFGGASYEVSSRNELERATKTIPGCSAIEQLAAPGGGEYVKLIDPAGHIVLLVHGQTKSKSSPPSVTLKVTPTNLEFDDQKPRKGTFQRFDPGPAPVHRWGHYGVTYPQGAYQEMYDWYTGYLALAPSDVVYKDGKAIICFFHIDKGEEWSDHHAFFFKGVKDGQEVGVAHAAFETHDFDIQQLGHDWLTEKGYENCWGVGRHVLGSQIFDYWFDPSKFIMEHYSDGDLVNSQTKVSHVQAGPQALKIWGPPVPSVF</sequence>
<comment type="similarity">
    <text evidence="1">Belongs to the metallo-beta-lactamase superfamily.</text>
</comment>
<evidence type="ECO:0000313" key="8">
    <source>
        <dbReference type="Proteomes" id="UP000663193"/>
    </source>
</evidence>
<evidence type="ECO:0000256" key="4">
    <source>
        <dbReference type="ARBA" id="ARBA00022833"/>
    </source>
</evidence>
<feature type="region of interest" description="Disordered" evidence="5">
    <location>
        <begin position="161"/>
        <end position="183"/>
    </location>
</feature>
<dbReference type="PROSITE" id="PS51819">
    <property type="entry name" value="VOC"/>
    <property type="match status" value="1"/>
</dbReference>
<name>A0A7U2ER31_PHANO</name>
<proteinExistence type="inferred from homology"/>
<evidence type="ECO:0000256" key="1">
    <source>
        <dbReference type="ARBA" id="ARBA00007749"/>
    </source>
</evidence>
<gene>
    <name evidence="7" type="ORF">JI435_010140</name>
</gene>
<dbReference type="GO" id="GO:0016787">
    <property type="term" value="F:hydrolase activity"/>
    <property type="evidence" value="ECO:0007669"/>
    <property type="project" value="UniProtKB-KW"/>
</dbReference>
<evidence type="ECO:0000256" key="3">
    <source>
        <dbReference type="ARBA" id="ARBA00022801"/>
    </source>
</evidence>
<evidence type="ECO:0000313" key="7">
    <source>
        <dbReference type="EMBL" id="QRC91510.1"/>
    </source>
</evidence>
<keyword evidence="3" id="KW-0378">Hydrolase</keyword>
<dbReference type="FunFam" id="3.10.180.10:FF:000034">
    <property type="entry name" value="Glyoxalase/Bleomycin resistance protein/Dihydroxybiphenyl dioxygenase"/>
    <property type="match status" value="1"/>
</dbReference>
<reference evidence="8" key="1">
    <citation type="journal article" date="2021" name="BMC Genomics">
        <title>Chromosome-level genome assembly and manually-curated proteome of model necrotroph Parastagonospora nodorum Sn15 reveals a genome-wide trove of candidate effector homologs, and redundancy of virulence-related functions within an accessory chromosome.</title>
        <authorList>
            <person name="Bertazzoni S."/>
            <person name="Jones D.A.B."/>
            <person name="Phan H.T."/>
            <person name="Tan K.-C."/>
            <person name="Hane J.K."/>
        </authorList>
    </citation>
    <scope>NUCLEOTIDE SEQUENCE [LARGE SCALE GENOMIC DNA]</scope>
    <source>
        <strain evidence="8">SN15 / ATCC MYA-4574 / FGSC 10173)</strain>
    </source>
</reference>
<dbReference type="EMBL" id="CP069023">
    <property type="protein sequence ID" value="QRC91510.1"/>
    <property type="molecule type" value="Genomic_DNA"/>
</dbReference>
<dbReference type="VEuPathDB" id="FungiDB:JI435_010140"/>
<dbReference type="OrthoDB" id="3360610at2759"/>
<dbReference type="GO" id="GO:0046872">
    <property type="term" value="F:metal ion binding"/>
    <property type="evidence" value="ECO:0007669"/>
    <property type="project" value="UniProtKB-KW"/>
</dbReference>
<dbReference type="PANTHER" id="PTHR42978:SF5">
    <property type="entry name" value="METALLO-BETA-LACTAMASE DOMAIN-CONTAINING PROTEIN"/>
    <property type="match status" value="1"/>
</dbReference>
<dbReference type="Gene3D" id="3.60.15.10">
    <property type="entry name" value="Ribonuclease Z/Hydroxyacylglutathione hydrolase-like"/>
    <property type="match status" value="1"/>
</dbReference>
<keyword evidence="8" id="KW-1185">Reference proteome</keyword>
<dbReference type="InterPro" id="IPR036866">
    <property type="entry name" value="RibonucZ/Hydroxyglut_hydro"/>
</dbReference>
<evidence type="ECO:0000259" key="6">
    <source>
        <dbReference type="PROSITE" id="PS51819"/>
    </source>
</evidence>
<dbReference type="Proteomes" id="UP000663193">
    <property type="component" value="Chromosome 1"/>
</dbReference>
<keyword evidence="4" id="KW-0862">Zinc</keyword>
<evidence type="ECO:0000256" key="5">
    <source>
        <dbReference type="SAM" id="MobiDB-lite"/>
    </source>
</evidence>
<dbReference type="InterPro" id="IPR037523">
    <property type="entry name" value="VOC_core"/>
</dbReference>